<sequence>MMSAQGYNTDYDHSNSKFYDYDNSNSKYYHGSDVNNQGDDEHSYSYATPQGTTFQNSPNSVNLETFHLPGGYYPPSATMNNGYSSYGMPQQHHHPGGDILPLPPRQHYYSQPQAGQYGWPTDVQGRVIQPHVPSYTVTPLQSAVMFVKTNPRATLYSIEDMITQVVRVDESTSRFVQRRIKVGDADEQNLALSASLSSLEELVVHPYGNFLFQALLEFGSPDIKIRLMDAFYEIGIGTICLNSYGCRVIQKALRCLEPEGVYRLVDSFQIVRFVHDPNGNHVIQRCIQVLSTFSRRKNGDPIATEKLQFVIDAIIEEILPFSCHRYGCRVVQRSIEHSAKAQKNAVLEAITLVNSKLINDQYGNYVLQKLIVCGEEHHLDTVLNTIINEEGVPSLFELAKQKYSSNVVEGLIVGVKTHHRAKFFAKMLENPDGIIDLAKHPIANYVVSKSIGNAEGDQKQEFFDIISARRHELSFDKLNKELANSKIPRTVTTTAVHPSSPLNKDTPPS</sequence>
<name>K0TR16_THAOC</name>
<keyword evidence="1" id="KW-0677">Repeat</keyword>
<dbReference type="SMART" id="SM00025">
    <property type="entry name" value="Pumilio"/>
    <property type="match status" value="7"/>
</dbReference>
<dbReference type="PROSITE" id="PS50302">
    <property type="entry name" value="PUM"/>
    <property type="match status" value="4"/>
</dbReference>
<dbReference type="OrthoDB" id="668540at2759"/>
<comment type="caution">
    <text evidence="5">The sequence shown here is derived from an EMBL/GenBank/DDBJ whole genome shotgun (WGS) entry which is preliminary data.</text>
</comment>
<protein>
    <recommendedName>
        <fullName evidence="4">PUM-HD domain-containing protein</fullName>
    </recommendedName>
</protein>
<dbReference type="Pfam" id="PF00806">
    <property type="entry name" value="PUF"/>
    <property type="match status" value="7"/>
</dbReference>
<feature type="repeat" description="Pumilio" evidence="2">
    <location>
        <begin position="313"/>
        <end position="348"/>
    </location>
</feature>
<evidence type="ECO:0000256" key="1">
    <source>
        <dbReference type="ARBA" id="ARBA00022737"/>
    </source>
</evidence>
<keyword evidence="6" id="KW-1185">Reference proteome</keyword>
<gene>
    <name evidence="5" type="ORF">THAOC_01186</name>
</gene>
<dbReference type="AlphaFoldDB" id="K0TR16"/>
<feature type="repeat" description="Pumilio" evidence="2">
    <location>
        <begin position="191"/>
        <end position="229"/>
    </location>
</feature>
<proteinExistence type="predicted"/>
<feature type="compositionally biased region" description="Polar residues" evidence="3">
    <location>
        <begin position="45"/>
        <end position="59"/>
    </location>
</feature>
<dbReference type="PANTHER" id="PTHR12537:SF12">
    <property type="entry name" value="MATERNAL PROTEIN PUMILIO"/>
    <property type="match status" value="1"/>
</dbReference>
<feature type="repeat" description="Pumilio" evidence="2">
    <location>
        <begin position="349"/>
        <end position="384"/>
    </location>
</feature>
<dbReference type="InterPro" id="IPR016024">
    <property type="entry name" value="ARM-type_fold"/>
</dbReference>
<dbReference type="EMBL" id="AGNL01001420">
    <property type="protein sequence ID" value="EJK77012.1"/>
    <property type="molecule type" value="Genomic_DNA"/>
</dbReference>
<dbReference type="InterPro" id="IPR011989">
    <property type="entry name" value="ARM-like"/>
</dbReference>
<dbReference type="SUPFAM" id="SSF48371">
    <property type="entry name" value="ARM repeat"/>
    <property type="match status" value="1"/>
</dbReference>
<accession>K0TR16</accession>
<feature type="domain" description="PUM-HD" evidence="4">
    <location>
        <begin position="132"/>
        <end position="490"/>
    </location>
</feature>
<dbReference type="GO" id="GO:0010608">
    <property type="term" value="P:post-transcriptional regulation of gene expression"/>
    <property type="evidence" value="ECO:0007669"/>
    <property type="project" value="TreeGrafter"/>
</dbReference>
<dbReference type="PANTHER" id="PTHR12537">
    <property type="entry name" value="RNA BINDING PROTEIN PUMILIO-RELATED"/>
    <property type="match status" value="1"/>
</dbReference>
<dbReference type="PROSITE" id="PS50303">
    <property type="entry name" value="PUM_HD"/>
    <property type="match status" value="1"/>
</dbReference>
<feature type="repeat" description="Pumilio" evidence="2">
    <location>
        <begin position="230"/>
        <end position="266"/>
    </location>
</feature>
<reference evidence="5 6" key="1">
    <citation type="journal article" date="2012" name="Genome Biol.">
        <title>Genome and low-iron response of an oceanic diatom adapted to chronic iron limitation.</title>
        <authorList>
            <person name="Lommer M."/>
            <person name="Specht M."/>
            <person name="Roy A.S."/>
            <person name="Kraemer L."/>
            <person name="Andreson R."/>
            <person name="Gutowska M.A."/>
            <person name="Wolf J."/>
            <person name="Bergner S.V."/>
            <person name="Schilhabel M.B."/>
            <person name="Klostermeier U.C."/>
            <person name="Beiko R.G."/>
            <person name="Rosenstiel P."/>
            <person name="Hippler M."/>
            <person name="Laroche J."/>
        </authorList>
    </citation>
    <scope>NUCLEOTIDE SEQUENCE [LARGE SCALE GENOMIC DNA]</scope>
    <source>
        <strain evidence="5 6">CCMP1005</strain>
    </source>
</reference>
<evidence type="ECO:0000256" key="2">
    <source>
        <dbReference type="PROSITE-ProRule" id="PRU00317"/>
    </source>
</evidence>
<feature type="region of interest" description="Disordered" evidence="3">
    <location>
        <begin position="29"/>
        <end position="59"/>
    </location>
</feature>
<organism evidence="5 6">
    <name type="scientific">Thalassiosira oceanica</name>
    <name type="common">Marine diatom</name>
    <dbReference type="NCBI Taxonomy" id="159749"/>
    <lineage>
        <taxon>Eukaryota</taxon>
        <taxon>Sar</taxon>
        <taxon>Stramenopiles</taxon>
        <taxon>Ochrophyta</taxon>
        <taxon>Bacillariophyta</taxon>
        <taxon>Coscinodiscophyceae</taxon>
        <taxon>Thalassiosirophycidae</taxon>
        <taxon>Thalassiosirales</taxon>
        <taxon>Thalassiosiraceae</taxon>
        <taxon>Thalassiosira</taxon>
    </lineage>
</organism>
<dbReference type="GO" id="GO:0003729">
    <property type="term" value="F:mRNA binding"/>
    <property type="evidence" value="ECO:0007669"/>
    <property type="project" value="TreeGrafter"/>
</dbReference>
<evidence type="ECO:0000259" key="4">
    <source>
        <dbReference type="PROSITE" id="PS50303"/>
    </source>
</evidence>
<dbReference type="Proteomes" id="UP000266841">
    <property type="component" value="Unassembled WGS sequence"/>
</dbReference>
<evidence type="ECO:0000256" key="3">
    <source>
        <dbReference type="SAM" id="MobiDB-lite"/>
    </source>
</evidence>
<dbReference type="GO" id="GO:0005737">
    <property type="term" value="C:cytoplasm"/>
    <property type="evidence" value="ECO:0007669"/>
    <property type="project" value="TreeGrafter"/>
</dbReference>
<evidence type="ECO:0000313" key="6">
    <source>
        <dbReference type="Proteomes" id="UP000266841"/>
    </source>
</evidence>
<dbReference type="Gene3D" id="1.25.10.10">
    <property type="entry name" value="Leucine-rich Repeat Variant"/>
    <property type="match status" value="1"/>
</dbReference>
<dbReference type="InterPro" id="IPR033133">
    <property type="entry name" value="PUM-HD"/>
</dbReference>
<dbReference type="eggNOG" id="KOG1488">
    <property type="taxonomic scope" value="Eukaryota"/>
</dbReference>
<evidence type="ECO:0000313" key="5">
    <source>
        <dbReference type="EMBL" id="EJK77012.1"/>
    </source>
</evidence>
<dbReference type="InterPro" id="IPR001313">
    <property type="entry name" value="Pumilio_RNA-bd_rpt"/>
</dbReference>